<proteinExistence type="inferred from homology"/>
<dbReference type="Proteomes" id="UP000001349">
    <property type="component" value="Chromosome"/>
</dbReference>
<evidence type="ECO:0000313" key="11">
    <source>
        <dbReference type="EMBL" id="ACL76393.1"/>
    </source>
</evidence>
<dbReference type="GO" id="GO:0015031">
    <property type="term" value="P:protein transport"/>
    <property type="evidence" value="ECO:0007669"/>
    <property type="project" value="UniProtKB-KW"/>
</dbReference>
<keyword evidence="12" id="KW-1185">Reference proteome</keyword>
<gene>
    <name evidence="11" type="ordered locus">Ccel_2047</name>
</gene>
<keyword evidence="11" id="KW-0969">Cilium</keyword>
<dbReference type="Pfam" id="PF02050">
    <property type="entry name" value="FliJ"/>
    <property type="match status" value="1"/>
</dbReference>
<sequence>MQKFGFRLESVRNLKVQMEDNAKNNMALASRELEKQKEFLTGLQTTRESSISELNSKVDQGISISQIRAYNNYLSFLKQKITVQKENVNIARIQVDIRRESLVKAVQERKILDKLREKKYDEFLKEQSKAEQLLIDELNSFKFKDGSGEKNAGKY</sequence>
<name>B8I3Q0_RUMCH</name>
<comment type="similarity">
    <text evidence="2">Belongs to the FliJ family.</text>
</comment>
<dbReference type="AlphaFoldDB" id="B8I3Q0"/>
<evidence type="ECO:0000256" key="4">
    <source>
        <dbReference type="ARBA" id="ARBA00022448"/>
    </source>
</evidence>
<comment type="subcellular location">
    <subcellularLocation>
        <location evidence="1">Cell membrane</location>
        <topology evidence="1">Peripheral membrane protein</topology>
        <orientation evidence="1">Cytoplasmic side</orientation>
    </subcellularLocation>
</comment>
<keyword evidence="11" id="KW-0966">Cell projection</keyword>
<dbReference type="NCBIfam" id="TIGR02473">
    <property type="entry name" value="flagell_FliJ"/>
    <property type="match status" value="1"/>
</dbReference>
<dbReference type="KEGG" id="cce:Ccel_2047"/>
<keyword evidence="11" id="KW-0282">Flagellum</keyword>
<dbReference type="Gene3D" id="1.10.287.1700">
    <property type="match status" value="1"/>
</dbReference>
<evidence type="ECO:0000256" key="9">
    <source>
        <dbReference type="ARBA" id="ARBA00023136"/>
    </source>
</evidence>
<dbReference type="eggNOG" id="COG2882">
    <property type="taxonomic scope" value="Bacteria"/>
</dbReference>
<evidence type="ECO:0000313" key="12">
    <source>
        <dbReference type="Proteomes" id="UP000001349"/>
    </source>
</evidence>
<evidence type="ECO:0000256" key="2">
    <source>
        <dbReference type="ARBA" id="ARBA00010004"/>
    </source>
</evidence>
<dbReference type="InterPro" id="IPR012823">
    <property type="entry name" value="Flagell_FliJ"/>
</dbReference>
<keyword evidence="9" id="KW-0472">Membrane</keyword>
<keyword evidence="6" id="KW-0145">Chemotaxis</keyword>
<evidence type="ECO:0000256" key="10">
    <source>
        <dbReference type="ARBA" id="ARBA00023225"/>
    </source>
</evidence>
<dbReference type="HOGENOM" id="CLU_139638_1_3_9"/>
<dbReference type="GO" id="GO:0005886">
    <property type="term" value="C:plasma membrane"/>
    <property type="evidence" value="ECO:0007669"/>
    <property type="project" value="UniProtKB-SubCell"/>
</dbReference>
<dbReference type="InterPro" id="IPR053716">
    <property type="entry name" value="Flag_assembly_chemotaxis_eff"/>
</dbReference>
<dbReference type="PANTHER" id="PTHR38786:SF1">
    <property type="entry name" value="FLAGELLAR FLIJ PROTEIN"/>
    <property type="match status" value="1"/>
</dbReference>
<evidence type="ECO:0000256" key="5">
    <source>
        <dbReference type="ARBA" id="ARBA00022475"/>
    </source>
</evidence>
<dbReference type="GO" id="GO:0044781">
    <property type="term" value="P:bacterial-type flagellum organization"/>
    <property type="evidence" value="ECO:0007669"/>
    <property type="project" value="UniProtKB-KW"/>
</dbReference>
<dbReference type="EMBL" id="CP001348">
    <property type="protein sequence ID" value="ACL76393.1"/>
    <property type="molecule type" value="Genomic_DNA"/>
</dbReference>
<evidence type="ECO:0000256" key="7">
    <source>
        <dbReference type="ARBA" id="ARBA00022795"/>
    </source>
</evidence>
<dbReference type="RefSeq" id="WP_015925495.1">
    <property type="nucleotide sequence ID" value="NC_011898.1"/>
</dbReference>
<accession>B8I3Q0</accession>
<dbReference type="OrthoDB" id="2087173at2"/>
<dbReference type="GO" id="GO:0009288">
    <property type="term" value="C:bacterial-type flagellum"/>
    <property type="evidence" value="ECO:0007669"/>
    <property type="project" value="InterPro"/>
</dbReference>
<keyword evidence="10" id="KW-1006">Bacterial flagellum protein export</keyword>
<keyword evidence="7" id="KW-1005">Bacterial flagellum biogenesis</keyword>
<reference evidence="11 12" key="1">
    <citation type="submission" date="2009-01" db="EMBL/GenBank/DDBJ databases">
        <title>Complete sequence of Clostridium cellulolyticum H10.</title>
        <authorList>
            <consortium name="US DOE Joint Genome Institute"/>
            <person name="Lucas S."/>
            <person name="Copeland A."/>
            <person name="Lapidus A."/>
            <person name="Glavina del Rio T."/>
            <person name="Dalin E."/>
            <person name="Tice H."/>
            <person name="Bruce D."/>
            <person name="Goodwin L."/>
            <person name="Pitluck S."/>
            <person name="Chertkov O."/>
            <person name="Saunders E."/>
            <person name="Brettin T."/>
            <person name="Detter J.C."/>
            <person name="Han C."/>
            <person name="Larimer F."/>
            <person name="Land M."/>
            <person name="Hauser L."/>
            <person name="Kyrpides N."/>
            <person name="Ivanova N."/>
            <person name="Zhou J."/>
            <person name="Richardson P."/>
        </authorList>
    </citation>
    <scope>NUCLEOTIDE SEQUENCE [LARGE SCALE GENOMIC DNA]</scope>
    <source>
        <strain evidence="12">ATCC 35319 / DSM 5812 / JCM 6584 / H10</strain>
    </source>
</reference>
<dbReference type="PANTHER" id="PTHR38786">
    <property type="entry name" value="FLAGELLAR FLIJ PROTEIN"/>
    <property type="match status" value="1"/>
</dbReference>
<evidence type="ECO:0000256" key="8">
    <source>
        <dbReference type="ARBA" id="ARBA00022927"/>
    </source>
</evidence>
<dbReference type="GO" id="GO:0006935">
    <property type="term" value="P:chemotaxis"/>
    <property type="evidence" value="ECO:0007669"/>
    <property type="project" value="UniProtKB-KW"/>
</dbReference>
<evidence type="ECO:0000256" key="1">
    <source>
        <dbReference type="ARBA" id="ARBA00004413"/>
    </source>
</evidence>
<evidence type="ECO:0000256" key="6">
    <source>
        <dbReference type="ARBA" id="ARBA00022500"/>
    </source>
</evidence>
<dbReference type="STRING" id="394503.Ccel_2047"/>
<evidence type="ECO:0000256" key="3">
    <source>
        <dbReference type="ARBA" id="ARBA00020392"/>
    </source>
</evidence>
<dbReference type="InterPro" id="IPR052570">
    <property type="entry name" value="FliJ"/>
</dbReference>
<keyword evidence="4" id="KW-0813">Transport</keyword>
<keyword evidence="5" id="KW-1003">Cell membrane</keyword>
<dbReference type="GO" id="GO:0071973">
    <property type="term" value="P:bacterial-type flagellum-dependent cell motility"/>
    <property type="evidence" value="ECO:0007669"/>
    <property type="project" value="InterPro"/>
</dbReference>
<keyword evidence="8" id="KW-0653">Protein transport</keyword>
<protein>
    <recommendedName>
        <fullName evidence="3">Flagellar FliJ protein</fullName>
    </recommendedName>
</protein>
<organism evidence="11 12">
    <name type="scientific">Ruminiclostridium cellulolyticum (strain ATCC 35319 / DSM 5812 / JCM 6584 / H10)</name>
    <name type="common">Clostridium cellulolyticum</name>
    <dbReference type="NCBI Taxonomy" id="394503"/>
    <lineage>
        <taxon>Bacteria</taxon>
        <taxon>Bacillati</taxon>
        <taxon>Bacillota</taxon>
        <taxon>Clostridia</taxon>
        <taxon>Eubacteriales</taxon>
        <taxon>Oscillospiraceae</taxon>
        <taxon>Ruminiclostridium</taxon>
    </lineage>
</organism>